<accession>A0A6J6EE38</accession>
<dbReference type="Pfam" id="PF00583">
    <property type="entry name" value="Acetyltransf_1"/>
    <property type="match status" value="1"/>
</dbReference>
<reference evidence="6" key="1">
    <citation type="submission" date="2020-05" db="EMBL/GenBank/DDBJ databases">
        <authorList>
            <person name="Chiriac C."/>
            <person name="Salcher M."/>
            <person name="Ghai R."/>
            <person name="Kavagutti S V."/>
        </authorList>
    </citation>
    <scope>NUCLEOTIDE SEQUENCE</scope>
</reference>
<protein>
    <submittedName>
        <fullName evidence="6">Unannotated protein</fullName>
    </submittedName>
</protein>
<dbReference type="Gene3D" id="3.40.630.30">
    <property type="match status" value="1"/>
</dbReference>
<evidence type="ECO:0000313" key="6">
    <source>
        <dbReference type="EMBL" id="CAB4573474.1"/>
    </source>
</evidence>
<dbReference type="PANTHER" id="PTHR43420:SF12">
    <property type="entry name" value="N-ACETYLTRANSFERASE DOMAIN-CONTAINING PROTEIN"/>
    <property type="match status" value="1"/>
</dbReference>
<sequence length="179" mass="19502">MSDEPNIAGDRPDARSAGISLRSATTEDLDRIMQIETSVFEADAWSTELMRHELADKNCHYVVAVIDTTGEEIIVGYGGILAPRGSGDGDIQTIATIPTVRGRGVGRVIMHDLLTAAHDRKAERVFLEVRADNPIAIGLYRSLGFAEIGVREGYYQPDNVDAVIMRLDMNAVEPAGWSC</sequence>
<dbReference type="AlphaFoldDB" id="A0A6J6EE38"/>
<dbReference type="InterPro" id="IPR016181">
    <property type="entry name" value="Acyl_CoA_acyltransferase"/>
</dbReference>
<name>A0A6J6EE38_9ZZZZ</name>
<dbReference type="InterPro" id="IPR006464">
    <property type="entry name" value="AcTrfase_RimI/Ard1"/>
</dbReference>
<dbReference type="PROSITE" id="PS51186">
    <property type="entry name" value="GNAT"/>
    <property type="match status" value="1"/>
</dbReference>
<gene>
    <name evidence="6" type="ORF">UFOPK1591_01440</name>
</gene>
<evidence type="ECO:0000259" key="5">
    <source>
        <dbReference type="PROSITE" id="PS51186"/>
    </source>
</evidence>
<evidence type="ECO:0000256" key="3">
    <source>
        <dbReference type="ARBA" id="ARBA00022679"/>
    </source>
</evidence>
<dbReference type="NCBIfam" id="TIGR01575">
    <property type="entry name" value="rimI"/>
    <property type="match status" value="1"/>
</dbReference>
<dbReference type="GO" id="GO:0008080">
    <property type="term" value="F:N-acetyltransferase activity"/>
    <property type="evidence" value="ECO:0007669"/>
    <property type="project" value="InterPro"/>
</dbReference>
<dbReference type="InterPro" id="IPR000182">
    <property type="entry name" value="GNAT_dom"/>
</dbReference>
<dbReference type="SUPFAM" id="SSF55729">
    <property type="entry name" value="Acyl-CoA N-acyltransferases (Nat)"/>
    <property type="match status" value="1"/>
</dbReference>
<keyword evidence="4" id="KW-0012">Acyltransferase</keyword>
<keyword evidence="2" id="KW-0963">Cytoplasm</keyword>
<evidence type="ECO:0000256" key="4">
    <source>
        <dbReference type="ARBA" id="ARBA00023315"/>
    </source>
</evidence>
<keyword evidence="3" id="KW-0808">Transferase</keyword>
<dbReference type="CDD" id="cd04301">
    <property type="entry name" value="NAT_SF"/>
    <property type="match status" value="1"/>
</dbReference>
<comment type="similarity">
    <text evidence="1">Belongs to the acetyltransferase family. RimI subfamily.</text>
</comment>
<dbReference type="PANTHER" id="PTHR43420">
    <property type="entry name" value="ACETYLTRANSFERASE"/>
    <property type="match status" value="1"/>
</dbReference>
<feature type="domain" description="N-acetyltransferase" evidence="5">
    <location>
        <begin position="19"/>
        <end position="170"/>
    </location>
</feature>
<dbReference type="EMBL" id="CAEZTD010000156">
    <property type="protein sequence ID" value="CAB4573474.1"/>
    <property type="molecule type" value="Genomic_DNA"/>
</dbReference>
<evidence type="ECO:0000256" key="2">
    <source>
        <dbReference type="ARBA" id="ARBA00022490"/>
    </source>
</evidence>
<dbReference type="InterPro" id="IPR050680">
    <property type="entry name" value="YpeA/RimI_acetyltransf"/>
</dbReference>
<organism evidence="6">
    <name type="scientific">freshwater metagenome</name>
    <dbReference type="NCBI Taxonomy" id="449393"/>
    <lineage>
        <taxon>unclassified sequences</taxon>
        <taxon>metagenomes</taxon>
        <taxon>ecological metagenomes</taxon>
    </lineage>
</organism>
<proteinExistence type="inferred from homology"/>
<evidence type="ECO:0000256" key="1">
    <source>
        <dbReference type="ARBA" id="ARBA00005395"/>
    </source>
</evidence>